<keyword evidence="1" id="KW-0687">Ribonucleoprotein</keyword>
<gene>
    <name evidence="1" type="ORF">AWJ20_2191</name>
</gene>
<proteinExistence type="predicted"/>
<dbReference type="GO" id="GO:0005840">
    <property type="term" value="C:ribosome"/>
    <property type="evidence" value="ECO:0007669"/>
    <property type="project" value="UniProtKB-KW"/>
</dbReference>
<dbReference type="RefSeq" id="XP_018737067.1">
    <property type="nucleotide sequence ID" value="XM_018879121.1"/>
</dbReference>
<keyword evidence="2" id="KW-1185">Reference proteome</keyword>
<accession>A0A161HG09</accession>
<dbReference type="EMBL" id="CP014503">
    <property type="protein sequence ID" value="ANB14590.1"/>
    <property type="molecule type" value="Genomic_DNA"/>
</dbReference>
<dbReference type="KEGG" id="slb:AWJ20_2191"/>
<sequence length="147" mass="15595">MSRLTVDSAADGLSSTQNLLDSTRQLLGKGLGSHLTGNVDDLIEGNATVVLDVLLLLSVSWGFLKSSDEERRGRGNNRDSGLTVLDGQLNSDTDTLEVLGGLGDIFTDLLGGETKRTDLGGKSGRSTNFTTDSTEEEDFNFVGVDLN</sequence>
<evidence type="ECO:0000313" key="2">
    <source>
        <dbReference type="Proteomes" id="UP000189580"/>
    </source>
</evidence>
<evidence type="ECO:0000313" key="1">
    <source>
        <dbReference type="EMBL" id="ANB14590.1"/>
    </source>
</evidence>
<dbReference type="Proteomes" id="UP000189580">
    <property type="component" value="Chromosome b"/>
</dbReference>
<keyword evidence="1" id="KW-0689">Ribosomal protein</keyword>
<organism evidence="1 2">
    <name type="scientific">Sugiyamaella lignohabitans</name>
    <dbReference type="NCBI Taxonomy" id="796027"/>
    <lineage>
        <taxon>Eukaryota</taxon>
        <taxon>Fungi</taxon>
        <taxon>Dikarya</taxon>
        <taxon>Ascomycota</taxon>
        <taxon>Saccharomycotina</taxon>
        <taxon>Dipodascomycetes</taxon>
        <taxon>Dipodascales</taxon>
        <taxon>Trichomonascaceae</taxon>
        <taxon>Sugiyamaella</taxon>
    </lineage>
</organism>
<reference evidence="1 2" key="1">
    <citation type="submission" date="2016-02" db="EMBL/GenBank/DDBJ databases">
        <title>Complete genome sequence and transcriptome regulation of the pentose utilising yeast Sugiyamaella lignohabitans.</title>
        <authorList>
            <person name="Bellasio M."/>
            <person name="Peymann A."/>
            <person name="Valli M."/>
            <person name="Sipitzky M."/>
            <person name="Graf A."/>
            <person name="Sauer M."/>
            <person name="Marx H."/>
            <person name="Mattanovich D."/>
        </authorList>
    </citation>
    <scope>NUCLEOTIDE SEQUENCE [LARGE SCALE GENOMIC DNA]</scope>
    <source>
        <strain evidence="1 2">CBS 10342</strain>
    </source>
</reference>
<dbReference type="GeneID" id="30034075"/>
<protein>
    <submittedName>
        <fullName evidence="1">60S ribosomal protein L12</fullName>
    </submittedName>
</protein>
<dbReference type="AlphaFoldDB" id="A0A161HG09"/>
<dbReference type="OrthoDB" id="10502363at2759"/>
<name>A0A161HG09_9ASCO</name>